<dbReference type="InterPro" id="IPR025559">
    <property type="entry name" value="Eis_dom"/>
</dbReference>
<dbReference type="PANTHER" id="PTHR37817">
    <property type="entry name" value="N-ACETYLTRANSFERASE EIS"/>
    <property type="match status" value="1"/>
</dbReference>
<organism evidence="6 7">
    <name type="scientific">Mycobacterium avium (strain 104)</name>
    <dbReference type="NCBI Taxonomy" id="243243"/>
    <lineage>
        <taxon>Bacteria</taxon>
        <taxon>Bacillati</taxon>
        <taxon>Actinomycetota</taxon>
        <taxon>Actinomycetes</taxon>
        <taxon>Mycobacteriales</taxon>
        <taxon>Mycobacteriaceae</taxon>
        <taxon>Mycobacterium</taxon>
        <taxon>Mycobacterium avium complex (MAC)</taxon>
    </lineage>
</organism>
<comment type="subunit">
    <text evidence="3">Homohexamer; trimer of dimers.</text>
</comment>
<feature type="domain" description="Enhanced intracellular survival protein" evidence="4">
    <location>
        <begin position="309"/>
        <end position="408"/>
    </location>
</feature>
<dbReference type="PANTHER" id="PTHR37817:SF1">
    <property type="entry name" value="N-ACETYLTRANSFERASE EIS"/>
    <property type="match status" value="1"/>
</dbReference>
<accession>A0A0H2ZXE8</accession>
<keyword evidence="1 3" id="KW-0808">Transferase</keyword>
<dbReference type="InterPro" id="IPR022902">
    <property type="entry name" value="NAcTrfase_Eis"/>
</dbReference>
<dbReference type="RefSeq" id="WP_009978061.1">
    <property type="nucleotide sequence ID" value="NC_008595.1"/>
</dbReference>
<evidence type="ECO:0000256" key="3">
    <source>
        <dbReference type="HAMAP-Rule" id="MF_01812"/>
    </source>
</evidence>
<comment type="caution">
    <text evidence="3">Lacks conserved residue(s) required for the propagation of feature annotation.</text>
</comment>
<protein>
    <recommendedName>
        <fullName evidence="3">N-acetyltransferase Eis</fullName>
        <ecNumber evidence="3">2.3.1.-</ecNumber>
    </recommendedName>
</protein>
<dbReference type="KEGG" id="mav:MAV_3701"/>
<dbReference type="EMBL" id="CP000479">
    <property type="protein sequence ID" value="ABK66648.1"/>
    <property type="molecule type" value="Genomic_DNA"/>
</dbReference>
<feature type="domain" description="Eis-like acetyltransferase" evidence="5">
    <location>
        <begin position="189"/>
        <end position="306"/>
    </location>
</feature>
<dbReference type="HAMAP" id="MF_01812">
    <property type="entry name" value="Eis"/>
    <property type="match status" value="1"/>
</dbReference>
<proteinExistence type="inferred from homology"/>
<sequence>MDTTDDTIRIRFATEDDWQAVYANQAGAYGVSVDPADVEAWKRRVDLEDILVAEDVSDPARPTVVGTSLCYKLRLTVPGGATLKAAWLAMIAVAATHLGRGVWQQLSIRGFGILQERNYPILCGVPTQPTVYEILGAGVASYARTYNIEPRFTDLRAKPERNRARVVEADEARGLLPDLYDRWCAVTPGALSRSRAWWADVLEDRVTQRDNGSTLNYVVHPDGFMTYRVIGASPHAFRRPFGNLIVQDFCPITPEAHTDLLATLLSLKMFDNSVIETPVDDPLPLKLKDQLAAQTTKVNDFLWMRIMNVPEVLPKRAYRADADLVLDVTDPLGVAGGRFLLRIRDGVGTCTPHDGPADIKIGLGDLGSIYMGAHRAWELHQADRITELRSGALLDLDAAFTTQRAPYCGTLF</sequence>
<keyword evidence="2 3" id="KW-0012">Acyltransferase</keyword>
<dbReference type="InterPro" id="IPR051554">
    <property type="entry name" value="Acetyltransferase_Eis"/>
</dbReference>
<dbReference type="Pfam" id="PF13530">
    <property type="entry name" value="SCP2_2"/>
    <property type="match status" value="1"/>
</dbReference>
<dbReference type="InterPro" id="IPR036527">
    <property type="entry name" value="SCP2_sterol-bd_dom_sf"/>
</dbReference>
<dbReference type="EC" id="2.3.1.-" evidence="3"/>
<feature type="binding site" evidence="3">
    <location>
        <begin position="91"/>
        <end position="93"/>
    </location>
    <ligand>
        <name>acetyl-CoA</name>
        <dbReference type="ChEBI" id="CHEBI:57288"/>
    </ligand>
</feature>
<dbReference type="AlphaFoldDB" id="A0A0H2ZXE8"/>
<name>A0A0H2ZXE8_MYCA1</name>
<dbReference type="HOGENOM" id="CLU_050659_0_0_11"/>
<dbReference type="InterPro" id="IPR016181">
    <property type="entry name" value="Acyl_CoA_acyltransferase"/>
</dbReference>
<dbReference type="Proteomes" id="UP000001574">
    <property type="component" value="Chromosome"/>
</dbReference>
<dbReference type="Gene3D" id="3.40.630.30">
    <property type="match status" value="2"/>
</dbReference>
<evidence type="ECO:0000256" key="1">
    <source>
        <dbReference type="ARBA" id="ARBA00022679"/>
    </source>
</evidence>
<evidence type="ECO:0000259" key="5">
    <source>
        <dbReference type="Pfam" id="PF17668"/>
    </source>
</evidence>
<dbReference type="NCBIfam" id="NF002365">
    <property type="entry name" value="PRK01346.1-2"/>
    <property type="match status" value="1"/>
</dbReference>
<comment type="similarity">
    <text evidence="3">Belongs to the acetyltransferase Eis family.</text>
</comment>
<dbReference type="Pfam" id="PF17668">
    <property type="entry name" value="Acetyltransf_17"/>
    <property type="match status" value="1"/>
</dbReference>
<dbReference type="Gene3D" id="3.30.1050.10">
    <property type="entry name" value="SCP2 sterol-binding domain"/>
    <property type="match status" value="1"/>
</dbReference>
<dbReference type="SUPFAM" id="SSF55718">
    <property type="entry name" value="SCP-like"/>
    <property type="match status" value="1"/>
</dbReference>
<evidence type="ECO:0000313" key="6">
    <source>
        <dbReference type="EMBL" id="ABK66648.1"/>
    </source>
</evidence>
<feature type="binding site" evidence="3">
    <location>
        <begin position="99"/>
        <end position="104"/>
    </location>
    <ligand>
        <name>acetyl-CoA</name>
        <dbReference type="ChEBI" id="CHEBI:57288"/>
    </ligand>
</feature>
<dbReference type="GO" id="GO:0034069">
    <property type="term" value="F:aminoglycoside N-acetyltransferase activity"/>
    <property type="evidence" value="ECO:0007669"/>
    <property type="project" value="TreeGrafter"/>
</dbReference>
<dbReference type="InterPro" id="IPR041380">
    <property type="entry name" value="Acetyltransf_17"/>
</dbReference>
<dbReference type="GO" id="GO:0030649">
    <property type="term" value="P:aminoglycoside antibiotic catabolic process"/>
    <property type="evidence" value="ECO:0007669"/>
    <property type="project" value="TreeGrafter"/>
</dbReference>
<evidence type="ECO:0000313" key="7">
    <source>
        <dbReference type="Proteomes" id="UP000001574"/>
    </source>
</evidence>
<gene>
    <name evidence="3" type="primary">eis</name>
    <name evidence="6" type="ordered locus">MAV_3701</name>
</gene>
<feature type="active site" description="Proton acceptor; via carboxylate" evidence="3">
    <location>
        <position position="412"/>
    </location>
</feature>
<dbReference type="GeneID" id="75271093"/>
<dbReference type="SUPFAM" id="SSF55729">
    <property type="entry name" value="Acyl-CoA N-acyltransferases (Nat)"/>
    <property type="match status" value="1"/>
</dbReference>
<evidence type="ECO:0000259" key="4">
    <source>
        <dbReference type="Pfam" id="PF13530"/>
    </source>
</evidence>
<dbReference type="Pfam" id="PF13527">
    <property type="entry name" value="Acetyltransf_9"/>
    <property type="match status" value="1"/>
</dbReference>
<evidence type="ECO:0000256" key="2">
    <source>
        <dbReference type="ARBA" id="ARBA00023315"/>
    </source>
</evidence>
<feature type="active site" description="Proton donor" evidence="3">
    <location>
        <position position="132"/>
    </location>
</feature>
<reference evidence="6 7" key="1">
    <citation type="submission" date="2006-10" db="EMBL/GenBank/DDBJ databases">
        <authorList>
            <person name="Fleischmann R.D."/>
            <person name="Dodson R.J."/>
            <person name="Haft D.H."/>
            <person name="Merkel J.S."/>
            <person name="Nelson W.C."/>
            <person name="Fraser C.M."/>
        </authorList>
    </citation>
    <scope>NUCLEOTIDE SEQUENCE [LARGE SCALE GENOMIC DNA]</scope>
    <source>
        <strain evidence="6 7">104</strain>
    </source>
</reference>